<organism evidence="1 2">
    <name type="scientific">Entomophthora muscae</name>
    <dbReference type="NCBI Taxonomy" id="34485"/>
    <lineage>
        <taxon>Eukaryota</taxon>
        <taxon>Fungi</taxon>
        <taxon>Fungi incertae sedis</taxon>
        <taxon>Zoopagomycota</taxon>
        <taxon>Entomophthoromycotina</taxon>
        <taxon>Entomophthoromycetes</taxon>
        <taxon>Entomophthorales</taxon>
        <taxon>Entomophthoraceae</taxon>
        <taxon>Entomophthora</taxon>
    </lineage>
</organism>
<proteinExistence type="predicted"/>
<keyword evidence="2" id="KW-1185">Reference proteome</keyword>
<protein>
    <submittedName>
        <fullName evidence="1">Uncharacterized protein</fullName>
    </submittedName>
</protein>
<dbReference type="EMBL" id="QTSX02000796">
    <property type="protein sequence ID" value="KAJ9084921.1"/>
    <property type="molecule type" value="Genomic_DNA"/>
</dbReference>
<dbReference type="Proteomes" id="UP001165960">
    <property type="component" value="Unassembled WGS sequence"/>
</dbReference>
<sequence length="155" mass="17031">MAEEGVIEGIGLFLSHKGKGRKKIKNLLGFFSSFRVDQLLKFRALLEAAAECLSEVEVASLRGALEDSNEGIRLSLFEIHYQIFVIRKAFCLLPGWGGFLFLGLGLLLAPSSFLGLVRICPDTSCVTKMPWENSTILHNPNASLMTLLVSGIFLT</sequence>
<accession>A0ACC2UDX2</accession>
<evidence type="ECO:0000313" key="1">
    <source>
        <dbReference type="EMBL" id="KAJ9084921.1"/>
    </source>
</evidence>
<name>A0ACC2UDX2_9FUNG</name>
<comment type="caution">
    <text evidence="1">The sequence shown here is derived from an EMBL/GenBank/DDBJ whole genome shotgun (WGS) entry which is preliminary data.</text>
</comment>
<reference evidence="1" key="1">
    <citation type="submission" date="2022-04" db="EMBL/GenBank/DDBJ databases">
        <title>Genome of the entomopathogenic fungus Entomophthora muscae.</title>
        <authorList>
            <person name="Elya C."/>
            <person name="Lovett B.R."/>
            <person name="Lee E."/>
            <person name="Macias A.M."/>
            <person name="Hajek A.E."/>
            <person name="De Bivort B.L."/>
            <person name="Kasson M.T."/>
            <person name="De Fine Licht H.H."/>
            <person name="Stajich J.E."/>
        </authorList>
    </citation>
    <scope>NUCLEOTIDE SEQUENCE</scope>
    <source>
        <strain evidence="1">Berkeley</strain>
    </source>
</reference>
<gene>
    <name evidence="1" type="ORF">DSO57_1019253</name>
</gene>
<evidence type="ECO:0000313" key="2">
    <source>
        <dbReference type="Proteomes" id="UP001165960"/>
    </source>
</evidence>